<dbReference type="Proteomes" id="UP000478052">
    <property type="component" value="Unassembled WGS sequence"/>
</dbReference>
<proteinExistence type="predicted"/>
<dbReference type="EMBL" id="VUJU01000317">
    <property type="protein sequence ID" value="KAF0771258.1"/>
    <property type="molecule type" value="Genomic_DNA"/>
</dbReference>
<sequence length="133" mass="15948">IRLSSFLREKKLKKIWKNRQKERKIYQIINLIPDVDRGRVVLKLIDYGFYQQGCNAGVLKQLYSRSQFTVCSENLLAVEAVPNESVLVPKNVTQSDVFVKKMRYRATLKYVLKYSFRVFCLQMRHVWTRNHRY</sequence>
<feature type="non-terminal residue" evidence="1">
    <location>
        <position position="1"/>
    </location>
</feature>
<name>A0A6G0ZJ30_APHCR</name>
<reference evidence="1 2" key="1">
    <citation type="submission" date="2019-08" db="EMBL/GenBank/DDBJ databases">
        <title>Whole genome of Aphis craccivora.</title>
        <authorList>
            <person name="Voronova N.V."/>
            <person name="Shulinski R.S."/>
            <person name="Bandarenka Y.V."/>
            <person name="Zhorov D.G."/>
            <person name="Warner D."/>
        </authorList>
    </citation>
    <scope>NUCLEOTIDE SEQUENCE [LARGE SCALE GENOMIC DNA]</scope>
    <source>
        <strain evidence="1">180601</strain>
        <tissue evidence="1">Whole Body</tissue>
    </source>
</reference>
<accession>A0A6G0ZJ30</accession>
<gene>
    <name evidence="1" type="ORF">FWK35_00002090</name>
</gene>
<organism evidence="1 2">
    <name type="scientific">Aphis craccivora</name>
    <name type="common">Cowpea aphid</name>
    <dbReference type="NCBI Taxonomy" id="307492"/>
    <lineage>
        <taxon>Eukaryota</taxon>
        <taxon>Metazoa</taxon>
        <taxon>Ecdysozoa</taxon>
        <taxon>Arthropoda</taxon>
        <taxon>Hexapoda</taxon>
        <taxon>Insecta</taxon>
        <taxon>Pterygota</taxon>
        <taxon>Neoptera</taxon>
        <taxon>Paraneoptera</taxon>
        <taxon>Hemiptera</taxon>
        <taxon>Sternorrhyncha</taxon>
        <taxon>Aphidomorpha</taxon>
        <taxon>Aphidoidea</taxon>
        <taxon>Aphididae</taxon>
        <taxon>Aphidini</taxon>
        <taxon>Aphis</taxon>
        <taxon>Aphis</taxon>
    </lineage>
</organism>
<evidence type="ECO:0000313" key="1">
    <source>
        <dbReference type="EMBL" id="KAF0771258.1"/>
    </source>
</evidence>
<dbReference type="AlphaFoldDB" id="A0A6G0ZJ30"/>
<protein>
    <submittedName>
        <fullName evidence="1">KRAB-A domain-containing protein 2-like</fullName>
    </submittedName>
</protein>
<evidence type="ECO:0000313" key="2">
    <source>
        <dbReference type="Proteomes" id="UP000478052"/>
    </source>
</evidence>
<comment type="caution">
    <text evidence="1">The sequence shown here is derived from an EMBL/GenBank/DDBJ whole genome shotgun (WGS) entry which is preliminary data.</text>
</comment>
<keyword evidence="2" id="KW-1185">Reference proteome</keyword>